<dbReference type="AlphaFoldDB" id="A0A517SF67"/>
<evidence type="ECO:0000313" key="2">
    <source>
        <dbReference type="EMBL" id="QDT54785.1"/>
    </source>
</evidence>
<keyword evidence="1" id="KW-0472">Membrane</keyword>
<keyword evidence="3" id="KW-1185">Reference proteome</keyword>
<name>A0A517SF67_9PLAN</name>
<gene>
    <name evidence="2" type="ORF">Pan44_28230</name>
</gene>
<keyword evidence="1" id="KW-1133">Transmembrane helix</keyword>
<dbReference type="KEGG" id="ccos:Pan44_28230"/>
<reference evidence="2 3" key="1">
    <citation type="submission" date="2019-02" db="EMBL/GenBank/DDBJ databases">
        <title>Deep-cultivation of Planctomycetes and their phenomic and genomic characterization uncovers novel biology.</title>
        <authorList>
            <person name="Wiegand S."/>
            <person name="Jogler M."/>
            <person name="Boedeker C."/>
            <person name="Pinto D."/>
            <person name="Vollmers J."/>
            <person name="Rivas-Marin E."/>
            <person name="Kohn T."/>
            <person name="Peeters S.H."/>
            <person name="Heuer A."/>
            <person name="Rast P."/>
            <person name="Oberbeckmann S."/>
            <person name="Bunk B."/>
            <person name="Jeske O."/>
            <person name="Meyerdierks A."/>
            <person name="Storesund J.E."/>
            <person name="Kallscheuer N."/>
            <person name="Luecker S."/>
            <person name="Lage O.M."/>
            <person name="Pohl T."/>
            <person name="Merkel B.J."/>
            <person name="Hornburger P."/>
            <person name="Mueller R.-W."/>
            <person name="Bruemmer F."/>
            <person name="Labrenz M."/>
            <person name="Spormann A.M."/>
            <person name="Op den Camp H."/>
            <person name="Overmann J."/>
            <person name="Amann R."/>
            <person name="Jetten M.S.M."/>
            <person name="Mascher T."/>
            <person name="Medema M.H."/>
            <person name="Devos D.P."/>
            <person name="Kaster A.-K."/>
            <person name="Ovreas L."/>
            <person name="Rohde M."/>
            <person name="Galperin M.Y."/>
            <person name="Jogler C."/>
        </authorList>
    </citation>
    <scope>NUCLEOTIDE SEQUENCE [LARGE SCALE GENOMIC DNA]</scope>
    <source>
        <strain evidence="2 3">Pan44</strain>
    </source>
</reference>
<keyword evidence="1" id="KW-0812">Transmembrane</keyword>
<feature type="transmembrane region" description="Helical" evidence="1">
    <location>
        <begin position="27"/>
        <end position="49"/>
    </location>
</feature>
<accession>A0A517SF67</accession>
<protein>
    <submittedName>
        <fullName evidence="2">Uncharacterized protein</fullName>
    </submittedName>
</protein>
<proteinExistence type="predicted"/>
<dbReference type="Proteomes" id="UP000315700">
    <property type="component" value="Chromosome"/>
</dbReference>
<dbReference type="EMBL" id="CP036271">
    <property type="protein sequence ID" value="QDT54785.1"/>
    <property type="molecule type" value="Genomic_DNA"/>
</dbReference>
<evidence type="ECO:0000313" key="3">
    <source>
        <dbReference type="Proteomes" id="UP000315700"/>
    </source>
</evidence>
<dbReference type="RefSeq" id="WP_145030615.1">
    <property type="nucleotide sequence ID" value="NZ_CP036271.1"/>
</dbReference>
<dbReference type="OrthoDB" id="196062at2"/>
<evidence type="ECO:0000256" key="1">
    <source>
        <dbReference type="SAM" id="Phobius"/>
    </source>
</evidence>
<dbReference type="InParanoid" id="A0A517SF67"/>
<sequence>MNLDSQSHQLLRAYQRRRLFGVRSGDMVRVIGLRWLIMLLIGLAIYWMAVPTMPAIGHTTIGALLGRFAGDLAYFRSSRRIWPTIEQITDWQKIDELVGPYPASRE</sequence>
<organism evidence="2 3">
    <name type="scientific">Caulifigura coniformis</name>
    <dbReference type="NCBI Taxonomy" id="2527983"/>
    <lineage>
        <taxon>Bacteria</taxon>
        <taxon>Pseudomonadati</taxon>
        <taxon>Planctomycetota</taxon>
        <taxon>Planctomycetia</taxon>
        <taxon>Planctomycetales</taxon>
        <taxon>Planctomycetaceae</taxon>
        <taxon>Caulifigura</taxon>
    </lineage>
</organism>